<keyword evidence="18" id="KW-1185">Reference proteome</keyword>
<dbReference type="GO" id="GO:0008347">
    <property type="term" value="P:glial cell migration"/>
    <property type="evidence" value="ECO:0007669"/>
    <property type="project" value="Ensembl"/>
</dbReference>
<evidence type="ECO:0000256" key="2">
    <source>
        <dbReference type="ARBA" id="ARBA00022475"/>
    </source>
</evidence>
<keyword evidence="8 14" id="KW-0675">Receptor</keyword>
<keyword evidence="7" id="KW-1015">Disulfide bond</keyword>
<dbReference type="PRINTS" id="PR01157">
    <property type="entry name" value="P2YPURNOCPTR"/>
</dbReference>
<evidence type="ECO:0000256" key="9">
    <source>
        <dbReference type="ARBA" id="ARBA00023180"/>
    </source>
</evidence>
<evidence type="ECO:0000256" key="14">
    <source>
        <dbReference type="RuleBase" id="RU000688"/>
    </source>
</evidence>
<comment type="subcellular location">
    <subcellularLocation>
        <location evidence="1">Cell membrane</location>
        <topology evidence="1">Multi-pass membrane protein</topology>
    </subcellularLocation>
</comment>
<dbReference type="CTD" id="2840"/>
<comment type="function">
    <text evidence="11">Dual specificity receptor for uracil nucleotides and cysteinyl leukotrienes (CysLTs). Signals through G(i) and inhibition of adenylyl cyclase. May mediate brain damage by nucleotides and CysLTs following ischemia.</text>
</comment>
<keyword evidence="5 14" id="KW-0297">G-protein coupled receptor</keyword>
<gene>
    <name evidence="17" type="primary">GPR17</name>
</gene>
<dbReference type="GO" id="GO:0008142">
    <property type="term" value="F:oxysterol binding"/>
    <property type="evidence" value="ECO:0007669"/>
    <property type="project" value="InterPro"/>
</dbReference>
<dbReference type="InterPro" id="IPR047160">
    <property type="entry name" value="GP183-like"/>
</dbReference>
<dbReference type="PROSITE" id="PS50262">
    <property type="entry name" value="G_PROTEIN_RECEP_F1_2"/>
    <property type="match status" value="1"/>
</dbReference>
<evidence type="ECO:0000259" key="16">
    <source>
        <dbReference type="PROSITE" id="PS50262"/>
    </source>
</evidence>
<evidence type="ECO:0000313" key="18">
    <source>
        <dbReference type="Proteomes" id="UP000008672"/>
    </source>
</evidence>
<dbReference type="InterPro" id="IPR017452">
    <property type="entry name" value="GPCR_Rhodpsn_7TM"/>
</dbReference>
<accession>H3B9B7</accession>
<evidence type="ECO:0000256" key="4">
    <source>
        <dbReference type="ARBA" id="ARBA00022989"/>
    </source>
</evidence>
<evidence type="ECO:0000313" key="17">
    <source>
        <dbReference type="Ensembl" id="ENSLACP00000018488.1"/>
    </source>
</evidence>
<organism evidence="17 18">
    <name type="scientific">Latimeria chalumnae</name>
    <name type="common">Coelacanth</name>
    <dbReference type="NCBI Taxonomy" id="7897"/>
    <lineage>
        <taxon>Eukaryota</taxon>
        <taxon>Metazoa</taxon>
        <taxon>Chordata</taxon>
        <taxon>Craniata</taxon>
        <taxon>Vertebrata</taxon>
        <taxon>Euteleostomi</taxon>
        <taxon>Coelacanthiformes</taxon>
        <taxon>Coelacanthidae</taxon>
        <taxon>Latimeria</taxon>
    </lineage>
</organism>
<dbReference type="Pfam" id="PF00001">
    <property type="entry name" value="7tm_1"/>
    <property type="match status" value="1"/>
</dbReference>
<proteinExistence type="inferred from homology"/>
<evidence type="ECO:0000256" key="3">
    <source>
        <dbReference type="ARBA" id="ARBA00022692"/>
    </source>
</evidence>
<dbReference type="STRING" id="7897.ENSLACP00000018488"/>
<feature type="transmembrane region" description="Helical" evidence="15">
    <location>
        <begin position="141"/>
        <end position="163"/>
    </location>
</feature>
<dbReference type="GeneID" id="102348213"/>
<keyword evidence="2" id="KW-1003">Cell membrane</keyword>
<dbReference type="eggNOG" id="ENOG502QW6S">
    <property type="taxonomic scope" value="Eukaryota"/>
</dbReference>
<dbReference type="GeneTree" id="ENSGT01150000286998"/>
<feature type="transmembrane region" description="Helical" evidence="15">
    <location>
        <begin position="231"/>
        <end position="248"/>
    </location>
</feature>
<dbReference type="AlphaFoldDB" id="H3B9B7"/>
<dbReference type="PANTHER" id="PTHR24237">
    <property type="entry name" value="G-PROTEIN COUPLED RECEPTOR"/>
    <property type="match status" value="1"/>
</dbReference>
<dbReference type="OMA" id="TCLNGAM"/>
<dbReference type="EMBL" id="AFYH01032287">
    <property type="status" value="NOT_ANNOTATED_CDS"/>
    <property type="molecule type" value="Genomic_DNA"/>
</dbReference>
<evidence type="ECO:0000256" key="15">
    <source>
        <dbReference type="SAM" id="Phobius"/>
    </source>
</evidence>
<dbReference type="FunCoup" id="H3B9B7">
    <property type="interactions" value="605"/>
</dbReference>
<evidence type="ECO:0000256" key="12">
    <source>
        <dbReference type="ARBA" id="ARBA00069697"/>
    </source>
</evidence>
<comment type="similarity">
    <text evidence="14">Belongs to the G-protein coupled receptor 1 family.</text>
</comment>
<dbReference type="HOGENOM" id="CLU_009579_8_2_1"/>
<evidence type="ECO:0000256" key="8">
    <source>
        <dbReference type="ARBA" id="ARBA00023170"/>
    </source>
</evidence>
<dbReference type="SUPFAM" id="SSF81321">
    <property type="entry name" value="Family A G protein-coupled receptor-like"/>
    <property type="match status" value="1"/>
</dbReference>
<evidence type="ECO:0000256" key="6">
    <source>
        <dbReference type="ARBA" id="ARBA00023136"/>
    </source>
</evidence>
<reference evidence="18" key="1">
    <citation type="submission" date="2011-08" db="EMBL/GenBank/DDBJ databases">
        <title>The draft genome of Latimeria chalumnae.</title>
        <authorList>
            <person name="Di Palma F."/>
            <person name="Alfoldi J."/>
            <person name="Johnson J."/>
            <person name="Berlin A."/>
            <person name="Gnerre S."/>
            <person name="Jaffe D."/>
            <person name="MacCallum I."/>
            <person name="Young S."/>
            <person name="Walker B.J."/>
            <person name="Lander E."/>
            <person name="Lindblad-Toh K."/>
        </authorList>
    </citation>
    <scope>NUCLEOTIDE SEQUENCE [LARGE SCALE GENOMIC DNA]</scope>
    <source>
        <strain evidence="18">Wild caught</strain>
    </source>
</reference>
<dbReference type="FunFam" id="1.20.1070.10:FF:000152">
    <property type="entry name" value="uracil nucleotide/cysteinyl leukotriene receptor"/>
    <property type="match status" value="1"/>
</dbReference>
<dbReference type="PROSITE" id="PS00237">
    <property type="entry name" value="G_PROTEIN_RECEP_F1_1"/>
    <property type="match status" value="1"/>
</dbReference>
<keyword evidence="6 15" id="KW-0472">Membrane</keyword>
<evidence type="ECO:0000256" key="11">
    <source>
        <dbReference type="ARBA" id="ARBA00059735"/>
    </source>
</evidence>
<feature type="transmembrane region" description="Helical" evidence="15">
    <location>
        <begin position="30"/>
        <end position="53"/>
    </location>
</feature>
<dbReference type="InParanoid" id="H3B9B7"/>
<reference evidence="17" key="3">
    <citation type="submission" date="2025-09" db="UniProtKB">
        <authorList>
            <consortium name="Ensembl"/>
        </authorList>
    </citation>
    <scope>IDENTIFICATION</scope>
</reference>
<feature type="transmembrane region" description="Helical" evidence="15">
    <location>
        <begin position="188"/>
        <end position="210"/>
    </location>
</feature>
<evidence type="ECO:0000256" key="10">
    <source>
        <dbReference type="ARBA" id="ARBA00023224"/>
    </source>
</evidence>
<evidence type="ECO:0000256" key="7">
    <source>
        <dbReference type="ARBA" id="ARBA00023157"/>
    </source>
</evidence>
<evidence type="ECO:0000256" key="1">
    <source>
        <dbReference type="ARBA" id="ARBA00004651"/>
    </source>
</evidence>
<keyword evidence="10 14" id="KW-0807">Transducer</keyword>
<dbReference type="GO" id="GO:0004930">
    <property type="term" value="F:G protein-coupled receptor activity"/>
    <property type="evidence" value="ECO:0007669"/>
    <property type="project" value="UniProtKB-KW"/>
</dbReference>
<dbReference type="KEGG" id="lcm:102348213"/>
<reference evidence="17" key="2">
    <citation type="submission" date="2025-08" db="UniProtKB">
        <authorList>
            <consortium name="Ensembl"/>
        </authorList>
    </citation>
    <scope>IDENTIFICATION</scope>
</reference>
<dbReference type="OrthoDB" id="6503655at2759"/>
<name>H3B9B7_LATCH</name>
<feature type="domain" description="G-protein coupled receptors family 1 profile" evidence="16">
    <location>
        <begin position="43"/>
        <end position="292"/>
    </location>
</feature>
<dbReference type="Proteomes" id="UP000008672">
    <property type="component" value="Unassembled WGS sequence"/>
</dbReference>
<dbReference type="Ensembl" id="ENSLACT00000018621.1">
    <property type="protein sequence ID" value="ENSLACP00000018488.1"/>
    <property type="gene ID" value="ENSLACG00000016279.1"/>
</dbReference>
<sequence length="334" mass="37784">MNLSAEFSGLPSNSSEQCIKESSIENILFALYYLADFIVAFFGSTLALCFFIYNRKSTTTANVFLMHLAAADLSYVMILPMRLIYHLKGSQWSLGEIPCRLSGFLFYLNMYASIYFMTCISADRFLAIVFPVKSMQIRKPIYAHITSGILWVIVTIAMSPLLVTQQTVQINNATVCLQLYREKASQSALVSITIAFSIPFFITVFCYLVIIHKLKKGKRMENGVKDKAIKMIILVLTIFLTCFVPYHINRYIYILYHNAATASCDMQRALALSNRITSSLTSLNGALDPIMYFFVAEKFRETIFHLFCRKKGAIVSQVNESKTNDTSLSAKSEL</sequence>
<evidence type="ECO:0000256" key="5">
    <source>
        <dbReference type="ARBA" id="ARBA00023040"/>
    </source>
</evidence>
<keyword evidence="3 14" id="KW-0812">Transmembrane</keyword>
<dbReference type="InterPro" id="IPR000276">
    <property type="entry name" value="GPCR_Rhodpsn"/>
</dbReference>
<dbReference type="PRINTS" id="PR00237">
    <property type="entry name" value="GPCRRHODOPSN"/>
</dbReference>
<evidence type="ECO:0000256" key="13">
    <source>
        <dbReference type="ARBA" id="ARBA00083865"/>
    </source>
</evidence>
<keyword evidence="9" id="KW-0325">Glycoprotein</keyword>
<dbReference type="GO" id="GO:0005886">
    <property type="term" value="C:plasma membrane"/>
    <property type="evidence" value="ECO:0007669"/>
    <property type="project" value="UniProtKB-SubCell"/>
</dbReference>
<dbReference type="Gene3D" id="1.20.1070.10">
    <property type="entry name" value="Rhodopsin 7-helix transmembrane proteins"/>
    <property type="match status" value="1"/>
</dbReference>
<dbReference type="CDD" id="cd15161">
    <property type="entry name" value="7tmA_GPR17"/>
    <property type="match status" value="1"/>
</dbReference>
<dbReference type="RefSeq" id="XP_005991263.1">
    <property type="nucleotide sequence ID" value="XM_005991201.3"/>
</dbReference>
<keyword evidence="4 15" id="KW-1133">Transmembrane helix</keyword>
<feature type="transmembrane region" description="Helical" evidence="15">
    <location>
        <begin position="65"/>
        <end position="85"/>
    </location>
</feature>
<dbReference type="PANTHER" id="PTHR24237:SF42">
    <property type="entry name" value="G PROTEIN-COUPLED RECEPTOR 17"/>
    <property type="match status" value="1"/>
</dbReference>
<feature type="transmembrane region" description="Helical" evidence="15">
    <location>
        <begin position="105"/>
        <end position="129"/>
    </location>
</feature>
<protein>
    <recommendedName>
        <fullName evidence="12">Uracil nucleotide/cysteinyl leukotriene receptor</fullName>
    </recommendedName>
    <alternativeName>
        <fullName evidence="13">G-protein coupled receptor 17</fullName>
    </alternativeName>
</protein>